<name>A0ABX8W6W9_9LACO</name>
<sequence length="230" mass="24347">MKRTQIANKKIKALLVTGISFAALTFGYANTSNVVKADTDTTTTAATTLGRSTVIAHYQDENGNKLAEDQVIDGRTGVGYGTMRKAIDGYTLKDWQGPTEGYFQDQPTEEVTYIYSKGNVAVNNEQTPVVNNGEQTGADNNQPEAPAGDSQNAEKPGDNKQNNTGKIDKQAQVASSKTEQGKTNVADPNGKGQLPQTGSAKNASLGMILSGATALLISFLGMVGIQKKQN</sequence>
<evidence type="ECO:0000313" key="11">
    <source>
        <dbReference type="EMBL" id="QYN52665.1"/>
    </source>
</evidence>
<keyword evidence="12" id="KW-1185">Reference proteome</keyword>
<keyword evidence="4" id="KW-0677">Repeat</keyword>
<dbReference type="EMBL" id="CP048268">
    <property type="protein sequence ID" value="QYN52665.1"/>
    <property type="molecule type" value="Genomic_DNA"/>
</dbReference>
<accession>A0ABX8W6W9</accession>
<dbReference type="NCBIfam" id="TIGR01167">
    <property type="entry name" value="LPXTG_anchor"/>
    <property type="match status" value="1"/>
</dbReference>
<feature type="compositionally biased region" description="Polar residues" evidence="6">
    <location>
        <begin position="172"/>
        <end position="183"/>
    </location>
</feature>
<feature type="domain" description="Gram-positive cocci surface proteins LPxTG" evidence="9">
    <location>
        <begin position="187"/>
        <end position="224"/>
    </location>
</feature>
<dbReference type="InterPro" id="IPR019931">
    <property type="entry name" value="LPXTG_anchor"/>
</dbReference>
<evidence type="ECO:0000256" key="2">
    <source>
        <dbReference type="ARBA" id="ARBA00022525"/>
    </source>
</evidence>
<keyword evidence="3 8" id="KW-0732">Signal</keyword>
<feature type="chain" id="PRO_5046287288" evidence="8">
    <location>
        <begin position="23"/>
        <end position="230"/>
    </location>
</feature>
<dbReference type="InterPro" id="IPR009459">
    <property type="entry name" value="MucBP_dom"/>
</dbReference>
<evidence type="ECO:0000259" key="10">
    <source>
        <dbReference type="Pfam" id="PF06458"/>
    </source>
</evidence>
<organism evidence="11 12">
    <name type="scientific">Lactobacillus panisapium</name>
    <dbReference type="NCBI Taxonomy" id="2012495"/>
    <lineage>
        <taxon>Bacteria</taxon>
        <taxon>Bacillati</taxon>
        <taxon>Bacillota</taxon>
        <taxon>Bacilli</taxon>
        <taxon>Lactobacillales</taxon>
        <taxon>Lactobacillaceae</taxon>
        <taxon>Lactobacillus</taxon>
    </lineage>
</organism>
<evidence type="ECO:0000256" key="8">
    <source>
        <dbReference type="SAM" id="SignalP"/>
    </source>
</evidence>
<evidence type="ECO:0000256" key="4">
    <source>
        <dbReference type="ARBA" id="ARBA00022737"/>
    </source>
</evidence>
<gene>
    <name evidence="11" type="ORF">GYM71_04275</name>
</gene>
<dbReference type="Pfam" id="PF00746">
    <property type="entry name" value="Gram_pos_anchor"/>
    <property type="match status" value="1"/>
</dbReference>
<dbReference type="Gene3D" id="3.10.20.320">
    <property type="entry name" value="Putative peptidoglycan bound protein (lpxtg motif)"/>
    <property type="match status" value="1"/>
</dbReference>
<dbReference type="RefSeq" id="WP_220221044.1">
    <property type="nucleotide sequence ID" value="NZ_CP048268.1"/>
</dbReference>
<evidence type="ECO:0000256" key="6">
    <source>
        <dbReference type="SAM" id="MobiDB-lite"/>
    </source>
</evidence>
<proteinExistence type="predicted"/>
<evidence type="ECO:0000256" key="5">
    <source>
        <dbReference type="ARBA" id="ARBA00023088"/>
    </source>
</evidence>
<feature type="signal peptide" evidence="8">
    <location>
        <begin position="1"/>
        <end position="22"/>
    </location>
</feature>
<evidence type="ECO:0000313" key="12">
    <source>
        <dbReference type="Proteomes" id="UP000826550"/>
    </source>
</evidence>
<dbReference type="Proteomes" id="UP000826550">
    <property type="component" value="Chromosome"/>
</dbReference>
<dbReference type="Pfam" id="PF06458">
    <property type="entry name" value="MucBP"/>
    <property type="match status" value="1"/>
</dbReference>
<keyword evidence="7" id="KW-0812">Transmembrane</keyword>
<evidence type="ECO:0000259" key="9">
    <source>
        <dbReference type="Pfam" id="PF00746"/>
    </source>
</evidence>
<keyword evidence="7" id="KW-1133">Transmembrane helix</keyword>
<keyword evidence="7" id="KW-0472">Membrane</keyword>
<evidence type="ECO:0000256" key="1">
    <source>
        <dbReference type="ARBA" id="ARBA00022512"/>
    </source>
</evidence>
<reference evidence="11 12" key="1">
    <citation type="submission" date="2020-01" db="EMBL/GenBank/DDBJ databases">
        <title>Vast differences in strain-level diversity in the gut microbiota of two closely related honey bee species.</title>
        <authorList>
            <person name="Ellegaard K.M."/>
            <person name="Suenami S."/>
            <person name="Miyazaki R."/>
            <person name="Engel P."/>
        </authorList>
    </citation>
    <scope>NUCLEOTIDE SEQUENCE [LARGE SCALE GENOMIC DNA]</scope>
    <source>
        <strain evidence="11 12">ESL0416</strain>
    </source>
</reference>
<keyword evidence="5" id="KW-0572">Peptidoglycan-anchor</keyword>
<protein>
    <submittedName>
        <fullName evidence="11">LPXTG cell wall anchor domain-containing protein</fullName>
    </submittedName>
</protein>
<feature type="compositionally biased region" description="Polar residues" evidence="6">
    <location>
        <begin position="129"/>
        <end position="165"/>
    </location>
</feature>
<evidence type="ECO:0000256" key="7">
    <source>
        <dbReference type="SAM" id="Phobius"/>
    </source>
</evidence>
<keyword evidence="2" id="KW-0964">Secreted</keyword>
<feature type="transmembrane region" description="Helical" evidence="7">
    <location>
        <begin position="203"/>
        <end position="225"/>
    </location>
</feature>
<evidence type="ECO:0000256" key="3">
    <source>
        <dbReference type="ARBA" id="ARBA00022729"/>
    </source>
</evidence>
<keyword evidence="1" id="KW-0134">Cell wall</keyword>
<feature type="domain" description="MucBP" evidence="10">
    <location>
        <begin position="53"/>
        <end position="115"/>
    </location>
</feature>
<feature type="region of interest" description="Disordered" evidence="6">
    <location>
        <begin position="129"/>
        <end position="199"/>
    </location>
</feature>